<evidence type="ECO:0000313" key="3">
    <source>
        <dbReference type="EMBL" id="MCC0176838.1"/>
    </source>
</evidence>
<feature type="transmembrane region" description="Helical" evidence="2">
    <location>
        <begin position="38"/>
        <end position="56"/>
    </location>
</feature>
<evidence type="ECO:0000313" key="4">
    <source>
        <dbReference type="Proteomes" id="UP000729733"/>
    </source>
</evidence>
<feature type="region of interest" description="Disordered" evidence="1">
    <location>
        <begin position="122"/>
        <end position="361"/>
    </location>
</feature>
<feature type="compositionally biased region" description="Basic and acidic residues" evidence="1">
    <location>
        <begin position="334"/>
        <end position="350"/>
    </location>
</feature>
<proteinExistence type="predicted"/>
<reference evidence="3" key="1">
    <citation type="journal article" date="2021" name="Antonie Van Leeuwenhoek">
        <title>Draft genome and description of Waterburya agarophytonicola gen. nov. sp. nov. (Pleurocapsales, Cyanobacteria): a seaweed symbiont.</title>
        <authorList>
            <person name="Bonthond G."/>
            <person name="Shalygin S."/>
            <person name="Bayer T."/>
            <person name="Weinberger F."/>
        </authorList>
    </citation>
    <scope>NUCLEOTIDE SEQUENCE</scope>
    <source>
        <strain evidence="3">KI4</strain>
    </source>
</reference>
<dbReference type="Pfam" id="PF07444">
    <property type="entry name" value="Ycf66_N"/>
    <property type="match status" value="1"/>
</dbReference>
<comment type="caution">
    <text evidence="3">The sequence shown here is derived from an EMBL/GenBank/DDBJ whole genome shotgun (WGS) entry which is preliminary data.</text>
</comment>
<gene>
    <name evidence="3" type="ORF">I4641_07590</name>
</gene>
<evidence type="ECO:0000256" key="1">
    <source>
        <dbReference type="SAM" id="MobiDB-lite"/>
    </source>
</evidence>
<keyword evidence="2" id="KW-1133">Transmembrane helix</keyword>
<accession>A0A964BNT2</accession>
<organism evidence="3 4">
    <name type="scientific">Waterburya agarophytonicola KI4</name>
    <dbReference type="NCBI Taxonomy" id="2874699"/>
    <lineage>
        <taxon>Bacteria</taxon>
        <taxon>Bacillati</taxon>
        <taxon>Cyanobacteriota</taxon>
        <taxon>Cyanophyceae</taxon>
        <taxon>Pleurocapsales</taxon>
        <taxon>Hyellaceae</taxon>
        <taxon>Waterburya</taxon>
        <taxon>Waterburya agarophytonicola</taxon>
    </lineage>
</organism>
<evidence type="ECO:0000256" key="2">
    <source>
        <dbReference type="SAM" id="Phobius"/>
    </source>
</evidence>
<feature type="compositionally biased region" description="Acidic residues" evidence="1">
    <location>
        <begin position="309"/>
        <end position="333"/>
    </location>
</feature>
<dbReference type="AlphaFoldDB" id="A0A964BNT2"/>
<name>A0A964BNT2_9CYAN</name>
<keyword evidence="2" id="KW-0472">Membrane</keyword>
<dbReference type="InterPro" id="IPR010004">
    <property type="entry name" value="Uncharacterised_Ycf66"/>
</dbReference>
<feature type="compositionally biased region" description="Basic and acidic residues" evidence="1">
    <location>
        <begin position="139"/>
        <end position="156"/>
    </location>
</feature>
<sequence length="361" mass="41501">MVNFGLNAAAILGLFLAVAGAGLFFLRSIRPELARDYDIFFAAVGLLCGIILLFNGWRLDPILQFGQFLLTGTAIFFAFESIRMRGVATEQARRNTPIVDRDRPVSRTRVYTEAELDQIDPYDNVYEGAKPNYNSPRLRAYDDPNPRPPRRSEPRRRPSPQSDVRDEPRRRTSRNRPENRDSAIGRDRYAEKDSRPRRRPSAPPNDSYDDWNAKDEWADNSRPSPRSRPRPRPTREDRYSDPTPPPAATSQRRPSPGDLGRSYEPEDSYDDGENFGSGYDDAEVGRNYEEDEQTIPGDYVVDYQPVDDAGSDYSEDSEDSGDYDDYDDYDDAEDRNSDSRYDDRGDRPETRQPINFDNKYE</sequence>
<protein>
    <submittedName>
        <fullName evidence="3">Ycf66 family protein</fullName>
    </submittedName>
</protein>
<dbReference type="RefSeq" id="WP_229639875.1">
    <property type="nucleotide sequence ID" value="NZ_JADWDC010000013.1"/>
</dbReference>
<dbReference type="Proteomes" id="UP000729733">
    <property type="component" value="Unassembled WGS sequence"/>
</dbReference>
<feature type="compositionally biased region" description="Basic and acidic residues" evidence="1">
    <location>
        <begin position="163"/>
        <end position="194"/>
    </location>
</feature>
<keyword evidence="2" id="KW-0812">Transmembrane</keyword>
<feature type="transmembrane region" description="Helical" evidence="2">
    <location>
        <begin position="6"/>
        <end position="26"/>
    </location>
</feature>
<dbReference type="EMBL" id="JADWDC010000013">
    <property type="protein sequence ID" value="MCC0176838.1"/>
    <property type="molecule type" value="Genomic_DNA"/>
</dbReference>
<keyword evidence="4" id="KW-1185">Reference proteome</keyword>
<feature type="transmembrane region" description="Helical" evidence="2">
    <location>
        <begin position="62"/>
        <end position="79"/>
    </location>
</feature>